<feature type="transmembrane region" description="Helical" evidence="8">
    <location>
        <begin position="37"/>
        <end position="56"/>
    </location>
</feature>
<dbReference type="PANTHER" id="PTHR33734">
    <property type="entry name" value="LYSM DOMAIN-CONTAINING GPI-ANCHORED PROTEIN 2"/>
    <property type="match status" value="1"/>
</dbReference>
<feature type="domain" description="LysM" evidence="9">
    <location>
        <begin position="445"/>
        <end position="489"/>
    </location>
</feature>
<dbReference type="OrthoDB" id="5502029at2"/>
<reference evidence="10 11" key="1">
    <citation type="submission" date="2018-11" db="EMBL/GenBank/DDBJ databases">
        <title>Genomic Encyclopedia of Type Strains, Phase IV (KMG-IV): sequencing the most valuable type-strain genomes for metagenomic binning, comparative biology and taxonomic classification.</title>
        <authorList>
            <person name="Goeker M."/>
        </authorList>
    </citation>
    <scope>NUCLEOTIDE SEQUENCE [LARGE SCALE GENOMIC DNA]</scope>
    <source>
        <strain evidence="10 11">DSM 22027</strain>
    </source>
</reference>
<evidence type="ECO:0000259" key="9">
    <source>
        <dbReference type="PROSITE" id="PS51782"/>
    </source>
</evidence>
<evidence type="ECO:0000256" key="5">
    <source>
        <dbReference type="ARBA" id="ARBA00022801"/>
    </source>
</evidence>
<dbReference type="GO" id="GO:0006508">
    <property type="term" value="P:proteolysis"/>
    <property type="evidence" value="ECO:0007669"/>
    <property type="project" value="UniProtKB-KW"/>
</dbReference>
<dbReference type="GO" id="GO:0004252">
    <property type="term" value="F:serine-type endopeptidase activity"/>
    <property type="evidence" value="ECO:0007669"/>
    <property type="project" value="InterPro"/>
</dbReference>
<keyword evidence="8" id="KW-0812">Transmembrane</keyword>
<evidence type="ECO:0000313" key="11">
    <source>
        <dbReference type="Proteomes" id="UP000276223"/>
    </source>
</evidence>
<dbReference type="CDD" id="cd00118">
    <property type="entry name" value="LysM"/>
    <property type="match status" value="2"/>
</dbReference>
<dbReference type="SMART" id="SM00257">
    <property type="entry name" value="LysM"/>
    <property type="match status" value="3"/>
</dbReference>
<evidence type="ECO:0000256" key="8">
    <source>
        <dbReference type="SAM" id="Phobius"/>
    </source>
</evidence>
<accession>A0A3N1UQQ1</accession>
<name>A0A3N1UQQ1_9BACT</name>
<dbReference type="Proteomes" id="UP000276223">
    <property type="component" value="Unassembled WGS sequence"/>
</dbReference>
<feature type="domain" description="LysM" evidence="9">
    <location>
        <begin position="376"/>
        <end position="420"/>
    </location>
</feature>
<dbReference type="EMBL" id="RJVA01000013">
    <property type="protein sequence ID" value="ROQ90877.1"/>
    <property type="molecule type" value="Genomic_DNA"/>
</dbReference>
<keyword evidence="2" id="KW-0479">Metal-binding</keyword>
<dbReference type="InterPro" id="IPR005073">
    <property type="entry name" value="Peptidase_M74"/>
</dbReference>
<evidence type="ECO:0000256" key="6">
    <source>
        <dbReference type="ARBA" id="ARBA00022833"/>
    </source>
</evidence>
<keyword evidence="1" id="KW-0645">Protease</keyword>
<keyword evidence="7" id="KW-0482">Metalloprotease</keyword>
<dbReference type="GO" id="GO:0008237">
    <property type="term" value="F:metallopeptidase activity"/>
    <property type="evidence" value="ECO:0007669"/>
    <property type="project" value="UniProtKB-KW"/>
</dbReference>
<organism evidence="10 11">
    <name type="scientific">Desulfosoma caldarium</name>
    <dbReference type="NCBI Taxonomy" id="610254"/>
    <lineage>
        <taxon>Bacteria</taxon>
        <taxon>Pseudomonadati</taxon>
        <taxon>Thermodesulfobacteriota</taxon>
        <taxon>Syntrophobacteria</taxon>
        <taxon>Syntrophobacterales</taxon>
        <taxon>Syntrophobacteraceae</taxon>
        <taxon>Desulfosoma</taxon>
    </lineage>
</organism>
<evidence type="ECO:0000313" key="10">
    <source>
        <dbReference type="EMBL" id="ROQ90877.1"/>
    </source>
</evidence>
<gene>
    <name evidence="10" type="ORF">EDC27_2133</name>
</gene>
<dbReference type="Pfam" id="PF01476">
    <property type="entry name" value="LysM"/>
    <property type="match status" value="3"/>
</dbReference>
<evidence type="ECO:0000256" key="7">
    <source>
        <dbReference type="ARBA" id="ARBA00023049"/>
    </source>
</evidence>
<dbReference type="InterPro" id="IPR036779">
    <property type="entry name" value="LysM_dom_sf"/>
</dbReference>
<evidence type="ECO:0000256" key="3">
    <source>
        <dbReference type="ARBA" id="ARBA00022729"/>
    </source>
</evidence>
<dbReference type="AlphaFoldDB" id="A0A3N1UQQ1"/>
<comment type="caution">
    <text evidence="10">The sequence shown here is derived from an EMBL/GenBank/DDBJ whole genome shotgun (WGS) entry which is preliminary data.</text>
</comment>
<keyword evidence="3" id="KW-0732">Signal</keyword>
<dbReference type="InterPro" id="IPR018392">
    <property type="entry name" value="LysM"/>
</dbReference>
<keyword evidence="8" id="KW-1133">Transmembrane helix</keyword>
<evidence type="ECO:0000256" key="2">
    <source>
        <dbReference type="ARBA" id="ARBA00022723"/>
    </source>
</evidence>
<dbReference type="RefSeq" id="WP_123290617.1">
    <property type="nucleotide sequence ID" value="NZ_RJVA01000013.1"/>
</dbReference>
<dbReference type="PROSITE" id="PS51782">
    <property type="entry name" value="LYSM"/>
    <property type="match status" value="3"/>
</dbReference>
<feature type="domain" description="LysM" evidence="9">
    <location>
        <begin position="278"/>
        <end position="322"/>
    </location>
</feature>
<dbReference type="GO" id="GO:0030288">
    <property type="term" value="C:outer membrane-bounded periplasmic space"/>
    <property type="evidence" value="ECO:0007669"/>
    <property type="project" value="InterPro"/>
</dbReference>
<keyword evidence="6" id="KW-0862">Zinc</keyword>
<dbReference type="SUPFAM" id="SSF54106">
    <property type="entry name" value="LysM domain"/>
    <property type="match status" value="2"/>
</dbReference>
<protein>
    <submittedName>
        <fullName evidence="10">LysM repeat protein</fullName>
    </submittedName>
</protein>
<dbReference type="InterPro" id="IPR009045">
    <property type="entry name" value="Zn_M74/Hedgehog-like"/>
</dbReference>
<evidence type="ECO:0000256" key="1">
    <source>
        <dbReference type="ARBA" id="ARBA00022670"/>
    </source>
</evidence>
<keyword evidence="11" id="KW-1185">Reference proteome</keyword>
<keyword evidence="5" id="KW-0378">Hydrolase</keyword>
<dbReference type="GO" id="GO:0046872">
    <property type="term" value="F:metal ion binding"/>
    <property type="evidence" value="ECO:0007669"/>
    <property type="project" value="UniProtKB-KW"/>
</dbReference>
<keyword evidence="4" id="KW-0574">Periplasm</keyword>
<sequence length="493" mass="55370">MVNPERRRDILERASYFFGRGKRFAGPHRFRAPRRRFVNLIGITATFCTCLAWSAAAQALTLSIGKPYKGRLVNGIQFPTHMGGYTVRNPELAYATPELIGSLLEAIEAVRDKYPNTVDLFIGDFSARNGGRLKGHKSHQNGRDVDVGMYALGNKRLDRFVPMHAGNLDVAKTWTFIEALIRTGRVQYLFVDRKIQKLLFDFALSRGFDRALLNRLFNDVGSRSTDAAIRHEPRHNDHIHVRFYAPWSTLAAQVNPSDTEKRALIELAQAGFLPKKVLYYVDKNQTDLASLAQSFGVRLEDLARWNHLDPHAPLTPGTPLVYYRRAFELEPVHLAESLKPRNLFPLEPVRVASVASLPPVDVSSWKRSEPQKVTAKTHTVRRGDTLWSLARAYGLSVTQLARMNNLSVKKPLPVGLKLIVGWSHGQVSAKPPLKASPQSHNAQQIIHKVAAGENLWVIGRRYHVDVHKIVSANKLSDPSKIKPGMRLKIPPPS</sequence>
<evidence type="ECO:0000256" key="4">
    <source>
        <dbReference type="ARBA" id="ARBA00022764"/>
    </source>
</evidence>
<proteinExistence type="predicted"/>
<keyword evidence="8" id="KW-0472">Membrane</keyword>
<dbReference type="SUPFAM" id="SSF55166">
    <property type="entry name" value="Hedgehog/DD-peptidase"/>
    <property type="match status" value="1"/>
</dbReference>
<dbReference type="Pfam" id="PF03411">
    <property type="entry name" value="Peptidase_M74"/>
    <property type="match status" value="1"/>
</dbReference>
<dbReference type="Gene3D" id="3.10.350.10">
    <property type="entry name" value="LysM domain"/>
    <property type="match status" value="2"/>
</dbReference>
<dbReference type="GO" id="GO:0008932">
    <property type="term" value="F:lytic endotransglycosylase activity"/>
    <property type="evidence" value="ECO:0007669"/>
    <property type="project" value="TreeGrafter"/>
</dbReference>
<dbReference type="PANTHER" id="PTHR33734:SF22">
    <property type="entry name" value="MEMBRANE-BOUND LYTIC MUREIN TRANSGLYCOSYLASE D"/>
    <property type="match status" value="1"/>
</dbReference>
<dbReference type="Gene3D" id="3.30.1380.10">
    <property type="match status" value="1"/>
</dbReference>